<feature type="transmembrane region" description="Helical" evidence="6">
    <location>
        <begin position="110"/>
        <end position="128"/>
    </location>
</feature>
<protein>
    <recommendedName>
        <fullName evidence="7">Major facilitator superfamily (MFS) profile domain-containing protein</fullName>
    </recommendedName>
</protein>
<keyword evidence="4 6" id="KW-1133">Transmembrane helix</keyword>
<dbReference type="AlphaFoldDB" id="A0A067PWK0"/>
<feature type="domain" description="Major facilitator superfamily (MFS) profile" evidence="7">
    <location>
        <begin position="40"/>
        <end position="487"/>
    </location>
</feature>
<evidence type="ECO:0000256" key="2">
    <source>
        <dbReference type="ARBA" id="ARBA00022448"/>
    </source>
</evidence>
<keyword evidence="3 6" id="KW-0812">Transmembrane</keyword>
<accession>A0A067PWK0</accession>
<name>A0A067PWK0_9AGAM</name>
<dbReference type="CDD" id="cd17330">
    <property type="entry name" value="MFS_SLC46_TetA_like"/>
    <property type="match status" value="1"/>
</dbReference>
<evidence type="ECO:0000313" key="9">
    <source>
        <dbReference type="Proteomes" id="UP000027265"/>
    </source>
</evidence>
<dbReference type="GO" id="GO:0016020">
    <property type="term" value="C:membrane"/>
    <property type="evidence" value="ECO:0007669"/>
    <property type="project" value="UniProtKB-SubCell"/>
</dbReference>
<feature type="transmembrane region" description="Helical" evidence="6">
    <location>
        <begin position="357"/>
        <end position="376"/>
    </location>
</feature>
<evidence type="ECO:0000256" key="6">
    <source>
        <dbReference type="SAM" id="Phobius"/>
    </source>
</evidence>
<comment type="subcellular location">
    <subcellularLocation>
        <location evidence="1">Membrane</location>
        <topology evidence="1">Multi-pass membrane protein</topology>
    </subcellularLocation>
</comment>
<keyword evidence="2" id="KW-0813">Transport</keyword>
<evidence type="ECO:0000256" key="5">
    <source>
        <dbReference type="ARBA" id="ARBA00023136"/>
    </source>
</evidence>
<feature type="transmembrane region" description="Helical" evidence="6">
    <location>
        <begin position="79"/>
        <end position="98"/>
    </location>
</feature>
<evidence type="ECO:0000313" key="8">
    <source>
        <dbReference type="EMBL" id="KDQ59084.1"/>
    </source>
</evidence>
<proteinExistence type="predicted"/>
<feature type="transmembrane region" description="Helical" evidence="6">
    <location>
        <begin position="462"/>
        <end position="482"/>
    </location>
</feature>
<feature type="transmembrane region" description="Helical" evidence="6">
    <location>
        <begin position="285"/>
        <end position="305"/>
    </location>
</feature>
<sequence>MALDQQTIVDEETALLGSRPCDVKKRKRAVTPLPKLQIGILLLLQLAEPITSHCIYPFINQLVGDLPIIGGDMRKVGYYTGAIGSMFFAAEALTVLFWSRLSDHIGRKPVLLTGLFGLTISMLFFGLSRTFWTLVISRCLAGVLNGNIGVMKSMMGDLTDSTNMARAFAWMPIVWSAGLTIGPFIGGTFARPHTRWPTVFTNKFWVEYPYFLPCAISATLCACAFTATAIFLKETVNTRSNYKKIPEAPSPSPSEVTLTDEQENLLAERLGGEPLPMKDLLTRPVVISVLNYCLLALVDIAYFALLPLFYATPIEFGGLGLQPWTIGYCSGAFGLTNGVLQGLFFAKFVESFGPKRVFMNGVMMFIVLFAMFPVINYTAFYGGGLTPLVWALVGLQLLITVPMDMSFGCIFIFITSAAPSKRSLGATNGMAQTTVSIIRAFGPIMSTSLFAISIQRNLLGGYMVYLVMIILTLFSLAASTFLPREAWNHEGDSS</sequence>
<dbReference type="Proteomes" id="UP000027265">
    <property type="component" value="Unassembled WGS sequence"/>
</dbReference>
<organism evidence="8 9">
    <name type="scientific">Jaapia argillacea MUCL 33604</name>
    <dbReference type="NCBI Taxonomy" id="933084"/>
    <lineage>
        <taxon>Eukaryota</taxon>
        <taxon>Fungi</taxon>
        <taxon>Dikarya</taxon>
        <taxon>Basidiomycota</taxon>
        <taxon>Agaricomycotina</taxon>
        <taxon>Agaricomycetes</taxon>
        <taxon>Agaricomycetidae</taxon>
        <taxon>Jaapiales</taxon>
        <taxon>Jaapiaceae</taxon>
        <taxon>Jaapia</taxon>
    </lineage>
</organism>
<feature type="transmembrane region" description="Helical" evidence="6">
    <location>
        <begin position="325"/>
        <end position="345"/>
    </location>
</feature>
<feature type="transmembrane region" description="Helical" evidence="6">
    <location>
        <begin position="388"/>
        <end position="415"/>
    </location>
</feature>
<dbReference type="SUPFAM" id="SSF103473">
    <property type="entry name" value="MFS general substrate transporter"/>
    <property type="match status" value="1"/>
</dbReference>
<feature type="transmembrane region" description="Helical" evidence="6">
    <location>
        <begin position="436"/>
        <end position="456"/>
    </location>
</feature>
<dbReference type="InterPro" id="IPR001958">
    <property type="entry name" value="Tet-R_TetA/multi-R_MdtG-like"/>
</dbReference>
<dbReference type="Pfam" id="PF07690">
    <property type="entry name" value="MFS_1"/>
    <property type="match status" value="1"/>
</dbReference>
<keyword evidence="9" id="KW-1185">Reference proteome</keyword>
<dbReference type="InterPro" id="IPR011701">
    <property type="entry name" value="MFS"/>
</dbReference>
<evidence type="ECO:0000259" key="7">
    <source>
        <dbReference type="PROSITE" id="PS50850"/>
    </source>
</evidence>
<dbReference type="PROSITE" id="PS50850">
    <property type="entry name" value="MFS"/>
    <property type="match status" value="1"/>
</dbReference>
<dbReference type="PRINTS" id="PR01035">
    <property type="entry name" value="TCRTETA"/>
</dbReference>
<evidence type="ECO:0000256" key="4">
    <source>
        <dbReference type="ARBA" id="ARBA00022989"/>
    </source>
</evidence>
<evidence type="ECO:0000256" key="3">
    <source>
        <dbReference type="ARBA" id="ARBA00022692"/>
    </source>
</evidence>
<evidence type="ECO:0000256" key="1">
    <source>
        <dbReference type="ARBA" id="ARBA00004141"/>
    </source>
</evidence>
<dbReference type="InParanoid" id="A0A067PWK0"/>
<keyword evidence="5 6" id="KW-0472">Membrane</keyword>
<dbReference type="PANTHER" id="PTHR23504:SF15">
    <property type="entry name" value="MAJOR FACILITATOR SUPERFAMILY (MFS) PROFILE DOMAIN-CONTAINING PROTEIN"/>
    <property type="match status" value="1"/>
</dbReference>
<dbReference type="HOGENOM" id="CLU_001265_54_6_1"/>
<feature type="transmembrane region" description="Helical" evidence="6">
    <location>
        <begin position="167"/>
        <end position="190"/>
    </location>
</feature>
<gene>
    <name evidence="8" type="ORF">JAAARDRAFT_33814</name>
</gene>
<dbReference type="InterPro" id="IPR036259">
    <property type="entry name" value="MFS_trans_sf"/>
</dbReference>
<dbReference type="Gene3D" id="1.20.1250.20">
    <property type="entry name" value="MFS general substrate transporter like domains"/>
    <property type="match status" value="1"/>
</dbReference>
<dbReference type="InterPro" id="IPR020846">
    <property type="entry name" value="MFS_dom"/>
</dbReference>
<feature type="transmembrane region" description="Helical" evidence="6">
    <location>
        <begin position="210"/>
        <end position="232"/>
    </location>
</feature>
<dbReference type="OrthoDB" id="419616at2759"/>
<dbReference type="GO" id="GO:0022857">
    <property type="term" value="F:transmembrane transporter activity"/>
    <property type="evidence" value="ECO:0007669"/>
    <property type="project" value="InterPro"/>
</dbReference>
<reference evidence="9" key="1">
    <citation type="journal article" date="2014" name="Proc. Natl. Acad. Sci. U.S.A.">
        <title>Extensive sampling of basidiomycete genomes demonstrates inadequacy of the white-rot/brown-rot paradigm for wood decay fungi.</title>
        <authorList>
            <person name="Riley R."/>
            <person name="Salamov A.A."/>
            <person name="Brown D.W."/>
            <person name="Nagy L.G."/>
            <person name="Floudas D."/>
            <person name="Held B.W."/>
            <person name="Levasseur A."/>
            <person name="Lombard V."/>
            <person name="Morin E."/>
            <person name="Otillar R."/>
            <person name="Lindquist E.A."/>
            <person name="Sun H."/>
            <person name="LaButti K.M."/>
            <person name="Schmutz J."/>
            <person name="Jabbour D."/>
            <person name="Luo H."/>
            <person name="Baker S.E."/>
            <person name="Pisabarro A.G."/>
            <person name="Walton J.D."/>
            <person name="Blanchette R.A."/>
            <person name="Henrissat B."/>
            <person name="Martin F."/>
            <person name="Cullen D."/>
            <person name="Hibbett D.S."/>
            <person name="Grigoriev I.V."/>
        </authorList>
    </citation>
    <scope>NUCLEOTIDE SEQUENCE [LARGE SCALE GENOMIC DNA]</scope>
    <source>
        <strain evidence="9">MUCL 33604</strain>
    </source>
</reference>
<dbReference type="PANTHER" id="PTHR23504">
    <property type="entry name" value="MAJOR FACILITATOR SUPERFAMILY DOMAIN-CONTAINING PROTEIN 10"/>
    <property type="match status" value="1"/>
</dbReference>
<dbReference type="EMBL" id="KL197716">
    <property type="protein sequence ID" value="KDQ59084.1"/>
    <property type="molecule type" value="Genomic_DNA"/>
</dbReference>